<dbReference type="InterPro" id="IPR012312">
    <property type="entry name" value="Hemerythrin-like"/>
</dbReference>
<dbReference type="Gene3D" id="1.20.120.520">
    <property type="entry name" value="nmb1532 protein domain like"/>
    <property type="match status" value="1"/>
</dbReference>
<dbReference type="GO" id="GO:0016491">
    <property type="term" value="F:oxidoreductase activity"/>
    <property type="evidence" value="ECO:0007669"/>
    <property type="project" value="InterPro"/>
</dbReference>
<proteinExistence type="inferred from homology"/>
<reference evidence="4" key="2">
    <citation type="submission" date="2020-09" db="EMBL/GenBank/DDBJ databases">
        <authorList>
            <person name="Sun Q."/>
            <person name="Ohkuma M."/>
        </authorList>
    </citation>
    <scope>NUCLEOTIDE SEQUENCE</scope>
    <source>
        <strain evidence="4">JCM 4815</strain>
    </source>
</reference>
<dbReference type="InterPro" id="IPR012349">
    <property type="entry name" value="Split_barrel_FMN-bd"/>
</dbReference>
<evidence type="ECO:0000313" key="5">
    <source>
        <dbReference type="Proteomes" id="UP000622166"/>
    </source>
</evidence>
<sequence length="296" mass="32556">MPHPIASFNQQIIDEFRAHHGRVGGPFEGGRLLLLTTTGARTGTPHTTPVGYLPDGDGRVLVIASAGGAHRHPDWFRNLLAHPRVTVEDGVFTYEAEAVVLAGEERDRAFVRAVEADPGWAEYQRKTDRVIPVIALHEIAQGGPPNVNAGSPGEAIKVVHDAFRRELALIRRELTRTGGSSGTLGAQLRINCLTLCQGLHNHHTGEDTALFPRLRDRHPELAPVLDRLREEHERIAALLEDLRRVLADAAADGTGPGRDRDTDRVRHEVERLTTELEAHLTYEEEQLVPLLGAVTI</sequence>
<feature type="domain" description="Hemerythrin-like" evidence="3">
    <location>
        <begin position="154"/>
        <end position="291"/>
    </location>
</feature>
<dbReference type="PANTHER" id="PTHR39428:SF1">
    <property type="entry name" value="F420H(2)-DEPENDENT QUINONE REDUCTASE RV1261C"/>
    <property type="match status" value="1"/>
</dbReference>
<accession>A0A918UDC5</accession>
<dbReference type="Pfam" id="PF04075">
    <property type="entry name" value="F420H2_quin_red"/>
    <property type="match status" value="1"/>
</dbReference>
<evidence type="ECO:0000256" key="2">
    <source>
        <dbReference type="ARBA" id="ARBA00049106"/>
    </source>
</evidence>
<dbReference type="GO" id="GO:0005886">
    <property type="term" value="C:plasma membrane"/>
    <property type="evidence" value="ECO:0007669"/>
    <property type="project" value="TreeGrafter"/>
</dbReference>
<comment type="caution">
    <text evidence="4">The sequence shown here is derived from an EMBL/GenBank/DDBJ whole genome shotgun (WGS) entry which is preliminary data.</text>
</comment>
<dbReference type="RefSeq" id="WP_189856109.1">
    <property type="nucleotide sequence ID" value="NZ_BMVW01000001.1"/>
</dbReference>
<dbReference type="Proteomes" id="UP000622166">
    <property type="component" value="Unassembled WGS sequence"/>
</dbReference>
<dbReference type="GO" id="GO:0070967">
    <property type="term" value="F:coenzyme F420 binding"/>
    <property type="evidence" value="ECO:0007669"/>
    <property type="project" value="TreeGrafter"/>
</dbReference>
<gene>
    <name evidence="4" type="ORF">GCM10010365_13540</name>
</gene>
<dbReference type="CDD" id="cd12108">
    <property type="entry name" value="Hr-like"/>
    <property type="match status" value="1"/>
</dbReference>
<dbReference type="InterPro" id="IPR004378">
    <property type="entry name" value="F420H2_quin_Rdtase"/>
</dbReference>
<dbReference type="NCBIfam" id="TIGR00026">
    <property type="entry name" value="hi_GC_TIGR00026"/>
    <property type="match status" value="1"/>
</dbReference>
<reference evidence="4" key="1">
    <citation type="journal article" date="2014" name="Int. J. Syst. Evol. Microbiol.">
        <title>Complete genome sequence of Corynebacterium casei LMG S-19264T (=DSM 44701T), isolated from a smear-ripened cheese.</title>
        <authorList>
            <consortium name="US DOE Joint Genome Institute (JGI-PGF)"/>
            <person name="Walter F."/>
            <person name="Albersmeier A."/>
            <person name="Kalinowski J."/>
            <person name="Ruckert C."/>
        </authorList>
    </citation>
    <scope>NUCLEOTIDE SEQUENCE</scope>
    <source>
        <strain evidence="4">JCM 4815</strain>
    </source>
</reference>
<dbReference type="SUPFAM" id="SSF50475">
    <property type="entry name" value="FMN-binding split barrel"/>
    <property type="match status" value="1"/>
</dbReference>
<keyword evidence="5" id="KW-1185">Reference proteome</keyword>
<comment type="similarity">
    <text evidence="1">Belongs to the F420H(2)-dependent quinone reductase family.</text>
</comment>
<dbReference type="AlphaFoldDB" id="A0A918UDC5"/>
<dbReference type="EMBL" id="BMVW01000001">
    <property type="protein sequence ID" value="GGY95928.1"/>
    <property type="molecule type" value="Genomic_DNA"/>
</dbReference>
<name>A0A918UDC5_9ACTN</name>
<evidence type="ECO:0000256" key="1">
    <source>
        <dbReference type="ARBA" id="ARBA00008710"/>
    </source>
</evidence>
<comment type="catalytic activity">
    <reaction evidence="2">
        <text>oxidized coenzyme F420-(gamma-L-Glu)(n) + a quinol + H(+) = reduced coenzyme F420-(gamma-L-Glu)(n) + a quinone</text>
        <dbReference type="Rhea" id="RHEA:39663"/>
        <dbReference type="Rhea" id="RHEA-COMP:12939"/>
        <dbReference type="Rhea" id="RHEA-COMP:14378"/>
        <dbReference type="ChEBI" id="CHEBI:15378"/>
        <dbReference type="ChEBI" id="CHEBI:24646"/>
        <dbReference type="ChEBI" id="CHEBI:132124"/>
        <dbReference type="ChEBI" id="CHEBI:133980"/>
        <dbReference type="ChEBI" id="CHEBI:139511"/>
    </reaction>
</comment>
<evidence type="ECO:0000313" key="4">
    <source>
        <dbReference type="EMBL" id="GGY95928.1"/>
    </source>
</evidence>
<dbReference type="Gene3D" id="2.30.110.10">
    <property type="entry name" value="Electron Transport, Fmn-binding Protein, Chain A"/>
    <property type="match status" value="1"/>
</dbReference>
<dbReference type="PANTHER" id="PTHR39428">
    <property type="entry name" value="F420H(2)-DEPENDENT QUINONE REDUCTASE RV1261C"/>
    <property type="match status" value="1"/>
</dbReference>
<organism evidence="4 5">
    <name type="scientific">Streptomyces poonensis</name>
    <dbReference type="NCBI Taxonomy" id="68255"/>
    <lineage>
        <taxon>Bacteria</taxon>
        <taxon>Bacillati</taxon>
        <taxon>Actinomycetota</taxon>
        <taxon>Actinomycetes</taxon>
        <taxon>Kitasatosporales</taxon>
        <taxon>Streptomycetaceae</taxon>
        <taxon>Streptomyces</taxon>
    </lineage>
</organism>
<dbReference type="Pfam" id="PF01814">
    <property type="entry name" value="Hemerythrin"/>
    <property type="match status" value="1"/>
</dbReference>
<evidence type="ECO:0000259" key="3">
    <source>
        <dbReference type="Pfam" id="PF01814"/>
    </source>
</evidence>
<protein>
    <submittedName>
        <fullName evidence="4">Cation-binding protein</fullName>
    </submittedName>
</protein>